<proteinExistence type="predicted"/>
<dbReference type="AlphaFoldDB" id="A0AAT9FMS6"/>
<sequence length="390" mass="42583">MSLHAQLSPEAIARLHAQQRNSTISSILISILVVVLAGIVLLYILLPQIESFTPEIVSYQTGQQDKEIIEKREIARAVQRQPSAPSSSMAKVIAANVASPVAIPVPDTVVDSPSLELGNGDDFGDGWGDGWGVAGGSGGGFGSTSKLDGTITGHLYDFKQSPEGEALSDYNIQNRAHFTDRINRLHRSRYSDLSLDRYFRTKQPLYVRYIAIPFSNASDGPRFFNAEKEVKPSGWIAHYHGQVVAPKNGTFRFAGAGDDYLSVTVNKKFRLVAAWSDIMDTVAVRGANATQHPNHRSPIGTAPLTYGDWFTVRKGQVLDLSITLGERPGGKVGFVLMLEEKGVDYRTTSSGQPVLPPFSMGPLSPQDVADLKKFPGWEWETENVPVFLAK</sequence>
<keyword evidence="1" id="KW-0472">Membrane</keyword>
<dbReference type="KEGG" id="osu:NT6N_23120"/>
<reference evidence="2" key="1">
    <citation type="submission" date="2024-07" db="EMBL/GenBank/DDBJ databases">
        <title>Complete genome sequence of Verrucomicrobiaceae bacterium NT6N.</title>
        <authorList>
            <person name="Huang C."/>
            <person name="Takami H."/>
            <person name="Hamasaki K."/>
        </authorList>
    </citation>
    <scope>NUCLEOTIDE SEQUENCE</scope>
    <source>
        <strain evidence="2">NT6N</strain>
    </source>
</reference>
<feature type="transmembrane region" description="Helical" evidence="1">
    <location>
        <begin position="24"/>
        <end position="46"/>
    </location>
</feature>
<organism evidence="2">
    <name type="scientific">Oceaniferula spumae</name>
    <dbReference type="NCBI Taxonomy" id="2979115"/>
    <lineage>
        <taxon>Bacteria</taxon>
        <taxon>Pseudomonadati</taxon>
        <taxon>Verrucomicrobiota</taxon>
        <taxon>Verrucomicrobiia</taxon>
        <taxon>Verrucomicrobiales</taxon>
        <taxon>Verrucomicrobiaceae</taxon>
        <taxon>Oceaniferula</taxon>
    </lineage>
</organism>
<accession>A0AAT9FMS6</accession>
<dbReference type="EMBL" id="AP026866">
    <property type="protein sequence ID" value="BDS07272.1"/>
    <property type="molecule type" value="Genomic_DNA"/>
</dbReference>
<evidence type="ECO:0000313" key="2">
    <source>
        <dbReference type="EMBL" id="BDS07272.1"/>
    </source>
</evidence>
<protein>
    <recommendedName>
        <fullName evidence="3">PA14 domain-containing protein</fullName>
    </recommendedName>
</protein>
<evidence type="ECO:0008006" key="3">
    <source>
        <dbReference type="Google" id="ProtNLM"/>
    </source>
</evidence>
<keyword evidence="1" id="KW-1133">Transmembrane helix</keyword>
<evidence type="ECO:0000256" key="1">
    <source>
        <dbReference type="SAM" id="Phobius"/>
    </source>
</evidence>
<name>A0AAT9FMS6_9BACT</name>
<gene>
    <name evidence="2" type="ORF">NT6N_23120</name>
</gene>
<keyword evidence="1" id="KW-0812">Transmembrane</keyword>